<evidence type="ECO:0000313" key="1">
    <source>
        <dbReference type="EMBL" id="RWX50037.1"/>
    </source>
</evidence>
<gene>
    <name evidence="1" type="ORF">VU01_14022</name>
</gene>
<evidence type="ECO:0000313" key="2">
    <source>
        <dbReference type="Proteomes" id="UP000288892"/>
    </source>
</evidence>
<accession>A0A444JAJ1</accession>
<name>A0A444JAJ1_9BACT</name>
<keyword evidence="2" id="KW-1185">Reference proteome</keyword>
<dbReference type="EMBL" id="MTKS01000402">
    <property type="protein sequence ID" value="RWX50037.1"/>
    <property type="molecule type" value="Genomic_DNA"/>
</dbReference>
<organism evidence="1 2">
    <name type="scientific">Candidatus Electrothrix marina</name>
    <dbReference type="NCBI Taxonomy" id="1859130"/>
    <lineage>
        <taxon>Bacteria</taxon>
        <taxon>Pseudomonadati</taxon>
        <taxon>Thermodesulfobacteriota</taxon>
        <taxon>Desulfobulbia</taxon>
        <taxon>Desulfobulbales</taxon>
        <taxon>Desulfobulbaceae</taxon>
        <taxon>Candidatus Electrothrix</taxon>
    </lineage>
</organism>
<sequence>MEISADCETERREGTFLRNPPEYPEARIALFVIYCFGNQGVRVIEAK</sequence>
<protein>
    <submittedName>
        <fullName evidence="1">Uncharacterized protein</fullName>
    </submittedName>
</protein>
<comment type="caution">
    <text evidence="1">The sequence shown here is derived from an EMBL/GenBank/DDBJ whole genome shotgun (WGS) entry which is preliminary data.</text>
</comment>
<proteinExistence type="predicted"/>
<dbReference type="AlphaFoldDB" id="A0A444JAJ1"/>
<reference evidence="1 2" key="1">
    <citation type="submission" date="2017-01" db="EMBL/GenBank/DDBJ databases">
        <title>The cable genome- insights into the physiology and evolution of filamentous bacteria capable of sulfide oxidation via long distance electron transfer.</title>
        <authorList>
            <person name="Schreiber L."/>
            <person name="Bjerg J.T."/>
            <person name="Boggild A."/>
            <person name="Van De Vossenberg J."/>
            <person name="Meysman F."/>
            <person name="Nielsen L.P."/>
            <person name="Schramm A."/>
            <person name="Kjeldsen K.U."/>
        </authorList>
    </citation>
    <scope>NUCLEOTIDE SEQUENCE [LARGE SCALE GENOMIC DNA]</scope>
    <source>
        <strain evidence="1">A5</strain>
    </source>
</reference>
<dbReference type="Proteomes" id="UP000288892">
    <property type="component" value="Unassembled WGS sequence"/>
</dbReference>